<dbReference type="EMBL" id="BAAAMY010000001">
    <property type="protein sequence ID" value="GAA1903412.1"/>
    <property type="molecule type" value="Genomic_DNA"/>
</dbReference>
<accession>A0ABP5A4F2</accession>
<dbReference type="InterPro" id="IPR046342">
    <property type="entry name" value="CBS_dom_sf"/>
</dbReference>
<evidence type="ECO:0000313" key="2">
    <source>
        <dbReference type="EMBL" id="GAA1903412.1"/>
    </source>
</evidence>
<protein>
    <recommendedName>
        <fullName evidence="1">CBS domain-containing protein</fullName>
    </recommendedName>
</protein>
<dbReference type="Gene3D" id="3.10.580.10">
    <property type="entry name" value="CBS-domain"/>
    <property type="match status" value="1"/>
</dbReference>
<proteinExistence type="predicted"/>
<feature type="domain" description="CBS" evidence="1">
    <location>
        <begin position="80"/>
        <end position="117"/>
    </location>
</feature>
<reference evidence="3" key="1">
    <citation type="journal article" date="2019" name="Int. J. Syst. Evol. Microbiol.">
        <title>The Global Catalogue of Microorganisms (GCM) 10K type strain sequencing project: providing services to taxonomists for standard genome sequencing and annotation.</title>
        <authorList>
            <consortium name="The Broad Institute Genomics Platform"/>
            <consortium name="The Broad Institute Genome Sequencing Center for Infectious Disease"/>
            <person name="Wu L."/>
            <person name="Ma J."/>
        </authorList>
    </citation>
    <scope>NUCLEOTIDE SEQUENCE [LARGE SCALE GENOMIC DNA]</scope>
    <source>
        <strain evidence="3">JCM 14046</strain>
    </source>
</reference>
<comment type="caution">
    <text evidence="2">The sequence shown here is derived from an EMBL/GenBank/DDBJ whole genome shotgun (WGS) entry which is preliminary data.</text>
</comment>
<organism evidence="2 3">
    <name type="scientific">Nocardioides lentus</name>
    <dbReference type="NCBI Taxonomy" id="338077"/>
    <lineage>
        <taxon>Bacteria</taxon>
        <taxon>Bacillati</taxon>
        <taxon>Actinomycetota</taxon>
        <taxon>Actinomycetes</taxon>
        <taxon>Propionibacteriales</taxon>
        <taxon>Nocardioidaceae</taxon>
        <taxon>Nocardioides</taxon>
    </lineage>
</organism>
<name>A0ABP5A4F2_9ACTN</name>
<dbReference type="Proteomes" id="UP001501612">
    <property type="component" value="Unassembled WGS sequence"/>
</dbReference>
<dbReference type="SUPFAM" id="SSF54631">
    <property type="entry name" value="CBS-domain pair"/>
    <property type="match status" value="1"/>
</dbReference>
<evidence type="ECO:0000259" key="1">
    <source>
        <dbReference type="Pfam" id="PF00571"/>
    </source>
</evidence>
<gene>
    <name evidence="2" type="ORF">GCM10009737_00010</name>
</gene>
<keyword evidence="3" id="KW-1185">Reference proteome</keyword>
<evidence type="ECO:0000313" key="3">
    <source>
        <dbReference type="Proteomes" id="UP001501612"/>
    </source>
</evidence>
<dbReference type="InterPro" id="IPR000644">
    <property type="entry name" value="CBS_dom"/>
</dbReference>
<sequence length="145" mass="15346">MDTMRSESGVRVADVMVTDPKRLPATATAGRARAVLDDGHVHMVLLVDGDRLAGTVVRDDLEAVADDRPALGVARLAGRTVDPTVPADAALAELQARGQRRLAVVDADGRLLGLLCLKRRRTGFCSDADVADRAAGPRRSGLRTP</sequence>
<dbReference type="Pfam" id="PF00571">
    <property type="entry name" value="CBS"/>
    <property type="match status" value="2"/>
</dbReference>
<feature type="domain" description="CBS" evidence="1">
    <location>
        <begin position="12"/>
        <end position="61"/>
    </location>
</feature>